<evidence type="ECO:0000256" key="1">
    <source>
        <dbReference type="ARBA" id="ARBA00001947"/>
    </source>
</evidence>
<dbReference type="GO" id="GO:0006508">
    <property type="term" value="P:proteolysis"/>
    <property type="evidence" value="ECO:0007669"/>
    <property type="project" value="UniProtKB-KW"/>
</dbReference>
<feature type="transmembrane region" description="Helical" evidence="11">
    <location>
        <begin position="505"/>
        <end position="526"/>
    </location>
</feature>
<comment type="caution">
    <text evidence="13">The sequence shown here is derived from an EMBL/GenBank/DDBJ whole genome shotgun (WGS) entry which is preliminary data.</text>
</comment>
<evidence type="ECO:0000256" key="2">
    <source>
        <dbReference type="ARBA" id="ARBA00022475"/>
    </source>
</evidence>
<evidence type="ECO:0000256" key="5">
    <source>
        <dbReference type="ARBA" id="ARBA00022723"/>
    </source>
</evidence>
<organism evidence="13 14">
    <name type="scientific">Catellatospora bangladeshensis</name>
    <dbReference type="NCBI Taxonomy" id="310355"/>
    <lineage>
        <taxon>Bacteria</taxon>
        <taxon>Bacillati</taxon>
        <taxon>Actinomycetota</taxon>
        <taxon>Actinomycetes</taxon>
        <taxon>Micromonosporales</taxon>
        <taxon>Micromonosporaceae</taxon>
        <taxon>Catellatospora</taxon>
    </lineage>
</organism>
<keyword evidence="5" id="KW-0479">Metal-binding</keyword>
<keyword evidence="9" id="KW-0482">Metalloprotease</keyword>
<feature type="transmembrane region" description="Helical" evidence="11">
    <location>
        <begin position="461"/>
        <end position="484"/>
    </location>
</feature>
<evidence type="ECO:0000259" key="12">
    <source>
        <dbReference type="Pfam" id="PF01435"/>
    </source>
</evidence>
<dbReference type="PANTHER" id="PTHR43221:SF2">
    <property type="entry name" value="PROTEASE HTPX HOMOLOG"/>
    <property type="match status" value="1"/>
</dbReference>
<feature type="transmembrane region" description="Helical" evidence="11">
    <location>
        <begin position="695"/>
        <end position="718"/>
    </location>
</feature>
<feature type="transmembrane region" description="Helical" evidence="11">
    <location>
        <begin position="223"/>
        <end position="246"/>
    </location>
</feature>
<dbReference type="RefSeq" id="WP_203749350.1">
    <property type="nucleotide sequence ID" value="NZ_BONF01000026.1"/>
</dbReference>
<keyword evidence="3" id="KW-0645">Protease</keyword>
<dbReference type="Gene3D" id="3.30.2010.10">
    <property type="entry name" value="Metalloproteases ('zincins'), catalytic domain"/>
    <property type="match status" value="1"/>
</dbReference>
<evidence type="ECO:0000256" key="7">
    <source>
        <dbReference type="ARBA" id="ARBA00022833"/>
    </source>
</evidence>
<keyword evidence="7" id="KW-0862">Zinc</keyword>
<evidence type="ECO:0000256" key="4">
    <source>
        <dbReference type="ARBA" id="ARBA00022692"/>
    </source>
</evidence>
<feature type="transmembrane region" description="Helical" evidence="11">
    <location>
        <begin position="577"/>
        <end position="594"/>
    </location>
</feature>
<evidence type="ECO:0000256" key="3">
    <source>
        <dbReference type="ARBA" id="ARBA00022670"/>
    </source>
</evidence>
<evidence type="ECO:0000313" key="14">
    <source>
        <dbReference type="Proteomes" id="UP000601223"/>
    </source>
</evidence>
<dbReference type="InterPro" id="IPR001915">
    <property type="entry name" value="Peptidase_M48"/>
</dbReference>
<dbReference type="EMBL" id="BONF01000026">
    <property type="protein sequence ID" value="GIF83084.1"/>
    <property type="molecule type" value="Genomic_DNA"/>
</dbReference>
<dbReference type="InterPro" id="IPR050083">
    <property type="entry name" value="HtpX_protease"/>
</dbReference>
<evidence type="ECO:0000313" key="13">
    <source>
        <dbReference type="EMBL" id="GIF83084.1"/>
    </source>
</evidence>
<keyword evidence="4 11" id="KW-0812">Transmembrane</keyword>
<keyword evidence="10 11" id="KW-0472">Membrane</keyword>
<dbReference type="Proteomes" id="UP000601223">
    <property type="component" value="Unassembled WGS sequence"/>
</dbReference>
<evidence type="ECO:0000256" key="10">
    <source>
        <dbReference type="ARBA" id="ARBA00023136"/>
    </source>
</evidence>
<dbReference type="GO" id="GO:0046872">
    <property type="term" value="F:metal ion binding"/>
    <property type="evidence" value="ECO:0007669"/>
    <property type="project" value="UniProtKB-KW"/>
</dbReference>
<sequence>MTVADAAPPRSASAVLSGTTLRFLSLVAAILGTGTYAFSVMYMRLPGKASAGMFVYARCGELLRRSGLDLSLDPGVLAASERDRAEASRCLAPFEQDEAWWILAGLALLLALALGLYLAAPWWTRRRARLVPVTAENFPRLYAGLLDLTAEMGLRRLPRFMLDPAAGTPGGLAFGRTGRYWVRINAGLVPLRITDPATFRAVVLHELAHLRNRDVDIAYAATALWRAFVVVALLPMTVAILHPWIITDPARAPWAAPDYLPDTLDTGLRTAMFVLIVYLVRNSVLRARELHADARAAQHGAADGLRRVMTTAARDTAVSWRRRFGVHPAAAARLHAIDHPRTTLRPGFGELFGAGLTTMIATGSLSRMAGFALPHDGTPAGRYMAWLVAPVVIGVLAAAAWRAELLSVYGPRVSVLPGALGFSLGCLLGDLASSLETPAVWGVFGSETGAGRMPLAGSVEVAGVSLTAGLVGAAALTAGILIQAALSAAAARAWLPVLRGAHTRWAWLGGVAATVTMFAVWFGIWLELRSAPYLIGRFYHLTAADFTTLGEQLWEGPGFSLFSAVYPPLQLFAHRPLAVPAVLVASLFPFAALLRRPAAPDRVPASAYDVAPRGLAADRPDLPHAAETRAAALTGLAGAGLFMVLTLALRAVLHQVAYGSPGLVSYHSYAQLALAVAIQAAVGGVIAARHRRGLLLGQVAALTCATAVIIGEQAAAILGRCTPLLRLRETACSTRINLSYADFLLDRIVIQGALAALAVGVLVILLRRAAALVPAAQPRRPWIRSTVLTATVAVVVVAGLAAGSTLSAMTDSPAAAVPAPAPTRSGAAADRVLTQAEAQQVADAGANVLPRGWRTEPESTSSGTSVLDDPERCTALVEETYLTDLDEQQPIVARGRWTDGDKITTSSIYVTVRSFTQPVPAESLTVAENARASCPRFTQTTSEGTPLHYTVHAARAPALGDQAWRADLAMTAEISGISFEGTLIIMLVRVGHTLIQVTYSAFSEPVDEKLLLGVLNSTVGSLP</sequence>
<reference evidence="13 14" key="1">
    <citation type="submission" date="2021-01" db="EMBL/GenBank/DDBJ databases">
        <title>Whole genome shotgun sequence of Catellatospora bangladeshensis NBRC 107357.</title>
        <authorList>
            <person name="Komaki H."/>
            <person name="Tamura T."/>
        </authorList>
    </citation>
    <scope>NUCLEOTIDE SEQUENCE [LARGE SCALE GENOMIC DNA]</scope>
    <source>
        <strain evidence="13 14">NBRC 107357</strain>
    </source>
</reference>
<feature type="transmembrane region" description="Helical" evidence="11">
    <location>
        <begin position="383"/>
        <end position="401"/>
    </location>
</feature>
<evidence type="ECO:0000256" key="9">
    <source>
        <dbReference type="ARBA" id="ARBA00023049"/>
    </source>
</evidence>
<feature type="transmembrane region" description="Helical" evidence="11">
    <location>
        <begin position="413"/>
        <end position="432"/>
    </location>
</feature>
<evidence type="ECO:0000256" key="8">
    <source>
        <dbReference type="ARBA" id="ARBA00022989"/>
    </source>
</evidence>
<dbReference type="Pfam" id="PF01435">
    <property type="entry name" value="Peptidase_M48"/>
    <property type="match status" value="1"/>
</dbReference>
<feature type="transmembrane region" description="Helical" evidence="11">
    <location>
        <begin position="630"/>
        <end position="649"/>
    </location>
</feature>
<keyword evidence="6" id="KW-0378">Hydrolase</keyword>
<keyword evidence="8 11" id="KW-1133">Transmembrane helix</keyword>
<feature type="transmembrane region" description="Helical" evidence="11">
    <location>
        <begin position="21"/>
        <end position="43"/>
    </location>
</feature>
<feature type="transmembrane region" description="Helical" evidence="11">
    <location>
        <begin position="266"/>
        <end position="285"/>
    </location>
</feature>
<feature type="transmembrane region" description="Helical" evidence="11">
    <location>
        <begin position="351"/>
        <end position="371"/>
    </location>
</feature>
<feature type="transmembrane region" description="Helical" evidence="11">
    <location>
        <begin position="787"/>
        <end position="809"/>
    </location>
</feature>
<proteinExistence type="predicted"/>
<keyword evidence="2" id="KW-1003">Cell membrane</keyword>
<feature type="domain" description="Peptidase M48" evidence="12">
    <location>
        <begin position="182"/>
        <end position="340"/>
    </location>
</feature>
<evidence type="ECO:0000256" key="11">
    <source>
        <dbReference type="SAM" id="Phobius"/>
    </source>
</evidence>
<dbReference type="GO" id="GO:0004222">
    <property type="term" value="F:metalloendopeptidase activity"/>
    <property type="evidence" value="ECO:0007669"/>
    <property type="project" value="InterPro"/>
</dbReference>
<accession>A0A8J3JI88</accession>
<feature type="transmembrane region" description="Helical" evidence="11">
    <location>
        <begin position="99"/>
        <end position="120"/>
    </location>
</feature>
<dbReference type="AlphaFoldDB" id="A0A8J3JI88"/>
<keyword evidence="14" id="KW-1185">Reference proteome</keyword>
<name>A0A8J3JI88_9ACTN</name>
<feature type="transmembrane region" description="Helical" evidence="11">
    <location>
        <begin position="669"/>
        <end position="688"/>
    </location>
</feature>
<evidence type="ECO:0000256" key="6">
    <source>
        <dbReference type="ARBA" id="ARBA00022801"/>
    </source>
</evidence>
<gene>
    <name evidence="13" type="ORF">Cba03nite_44330</name>
</gene>
<dbReference type="PANTHER" id="PTHR43221">
    <property type="entry name" value="PROTEASE HTPX"/>
    <property type="match status" value="1"/>
</dbReference>
<comment type="cofactor">
    <cofactor evidence="1">
        <name>Zn(2+)</name>
        <dbReference type="ChEBI" id="CHEBI:29105"/>
    </cofactor>
</comment>
<protein>
    <recommendedName>
        <fullName evidence="12">Peptidase M48 domain-containing protein</fullName>
    </recommendedName>
</protein>
<feature type="transmembrane region" description="Helical" evidence="11">
    <location>
        <begin position="748"/>
        <end position="766"/>
    </location>
</feature>